<feature type="region of interest" description="Disordered" evidence="8">
    <location>
        <begin position="183"/>
        <end position="226"/>
    </location>
</feature>
<comment type="caution">
    <text evidence="10">The sequence shown here is derived from an EMBL/GenBank/DDBJ whole genome shotgun (WGS) entry which is preliminary data.</text>
</comment>
<keyword evidence="6" id="KW-0539">Nucleus</keyword>
<name>A0AAD6HER2_9EURO</name>
<feature type="region of interest" description="Disordered" evidence="8">
    <location>
        <begin position="448"/>
        <end position="509"/>
    </location>
</feature>
<reference evidence="10" key="1">
    <citation type="journal article" date="2023" name="IMA Fungus">
        <title>Comparative genomic study of the Penicillium genus elucidates a diverse pangenome and 15 lateral gene transfer events.</title>
        <authorList>
            <person name="Petersen C."/>
            <person name="Sorensen T."/>
            <person name="Nielsen M.R."/>
            <person name="Sondergaard T.E."/>
            <person name="Sorensen J.L."/>
            <person name="Fitzpatrick D.A."/>
            <person name="Frisvad J.C."/>
            <person name="Nielsen K.L."/>
        </authorList>
    </citation>
    <scope>NUCLEOTIDE SEQUENCE</scope>
    <source>
        <strain evidence="10">IBT 17514</strain>
    </source>
</reference>
<feature type="region of interest" description="Disordered" evidence="8">
    <location>
        <begin position="714"/>
        <end position="780"/>
    </location>
</feature>
<dbReference type="SMART" id="SM00355">
    <property type="entry name" value="ZnF_C2H2"/>
    <property type="match status" value="1"/>
</dbReference>
<evidence type="ECO:0000313" key="11">
    <source>
        <dbReference type="Proteomes" id="UP001215712"/>
    </source>
</evidence>
<evidence type="ECO:0000313" key="10">
    <source>
        <dbReference type="EMBL" id="KAJ5709979.1"/>
    </source>
</evidence>
<gene>
    <name evidence="10" type="ORF">N7493_009571</name>
</gene>
<dbReference type="GO" id="GO:0005634">
    <property type="term" value="C:nucleus"/>
    <property type="evidence" value="ECO:0007669"/>
    <property type="project" value="UniProtKB-SubCell"/>
</dbReference>
<feature type="region of interest" description="Disordered" evidence="8">
    <location>
        <begin position="1"/>
        <end position="68"/>
    </location>
</feature>
<dbReference type="PROSITE" id="PS50157">
    <property type="entry name" value="ZINC_FINGER_C2H2_2"/>
    <property type="match status" value="1"/>
</dbReference>
<evidence type="ECO:0000256" key="7">
    <source>
        <dbReference type="PROSITE-ProRule" id="PRU00042"/>
    </source>
</evidence>
<feature type="region of interest" description="Disordered" evidence="8">
    <location>
        <begin position="647"/>
        <end position="670"/>
    </location>
</feature>
<keyword evidence="5" id="KW-0862">Zinc</keyword>
<evidence type="ECO:0000256" key="1">
    <source>
        <dbReference type="ARBA" id="ARBA00004123"/>
    </source>
</evidence>
<dbReference type="GO" id="GO:0000978">
    <property type="term" value="F:RNA polymerase II cis-regulatory region sequence-specific DNA binding"/>
    <property type="evidence" value="ECO:0007669"/>
    <property type="project" value="InterPro"/>
</dbReference>
<sequence>MASHDPSQGAGASPAGSKHRSVSPSPHSQYLDPTTAGLGLDPSMSGAFANPAYAHTNPDMGMGGPDAYNYASAYLSAAPPTQGLAPPVDPSFSNINTGNVPSSQSFEASLVSQLDHTSGGLRPLQPEDNYNLLNTTTADMDYSAYSNHSPNSVASPEYDSSLLLDPQMHQRPQSMHQAINPADLVSPISNPSSHPSSQDPQQSSPGPLSPPGSTPYYTPQHSRHTSLDPATAAYLSAQSNQDWQSVMNHTAFQGHRRAPSEVSEVSSANHSPYLAQHDYDGIENSTSPSLAPQNDPSLYDNALGIESFTLSEQQQQQHHQHQGISPLHSPYISPQLMPQQGLEMVPNAPYLSPPTLNNQFPSAPTEMYGMTSDDMMNSMNNGSTDIGQASQMAPPSINVEFAPPSRIPSFPPSKPTDDFDSLSPPAMRKSPVDIPKVMFAFNPVAGSRVRSKSDPYAHPASRSRSPATSATSLEARAPSSPRSLSPHSRSSPSSRDASPSRSNRRLSTSSIESRNYILDLADPQRPGAISGDSKRVQKHPATFQCTLCPKRFTRAYNLRSHLRTHTDERPFFVGKPLHDNMIENDTKDCIPEKRNSFVEVIFQGGGNWGCGRRFARADALGRHFRSEAGRICIKPLLDEESQERERILMEQQQQQHQQPQPSGHLQPVPQPLVMPGVPGMDGQSGNFVLPAALLAQYPALQTLQWDTIAAGGDETGDIGGRSSFDASSGGEFGFDDDESGISSVSGMSGGYVNNQPGMYGVGNPGQMMGGDPGYDQKWSG</sequence>
<evidence type="ECO:0000259" key="9">
    <source>
        <dbReference type="PROSITE" id="PS50157"/>
    </source>
</evidence>
<keyword evidence="3" id="KW-0677">Repeat</keyword>
<dbReference type="Pfam" id="PF00096">
    <property type="entry name" value="zf-C2H2"/>
    <property type="match status" value="1"/>
</dbReference>
<dbReference type="GO" id="GO:0000981">
    <property type="term" value="F:DNA-binding transcription factor activity, RNA polymerase II-specific"/>
    <property type="evidence" value="ECO:0007669"/>
    <property type="project" value="InterPro"/>
</dbReference>
<feature type="compositionally biased region" description="Low complexity" evidence="8">
    <location>
        <begin position="459"/>
        <end position="501"/>
    </location>
</feature>
<feature type="compositionally biased region" description="Low complexity" evidence="8">
    <location>
        <begin position="651"/>
        <end position="661"/>
    </location>
</feature>
<keyword evidence="2" id="KW-0479">Metal-binding</keyword>
<evidence type="ECO:0000256" key="8">
    <source>
        <dbReference type="SAM" id="MobiDB-lite"/>
    </source>
</evidence>
<evidence type="ECO:0000256" key="3">
    <source>
        <dbReference type="ARBA" id="ARBA00022737"/>
    </source>
</evidence>
<proteinExistence type="predicted"/>
<feature type="compositionally biased region" description="Polar residues" evidence="8">
    <location>
        <begin position="22"/>
        <end position="32"/>
    </location>
</feature>
<dbReference type="AlphaFoldDB" id="A0AAD6HER2"/>
<comment type="subcellular location">
    <subcellularLocation>
        <location evidence="1">Nucleus</location>
    </subcellularLocation>
</comment>
<evidence type="ECO:0000256" key="2">
    <source>
        <dbReference type="ARBA" id="ARBA00022723"/>
    </source>
</evidence>
<evidence type="ECO:0000256" key="5">
    <source>
        <dbReference type="ARBA" id="ARBA00022833"/>
    </source>
</evidence>
<protein>
    <recommendedName>
        <fullName evidence="9">C2H2-type domain-containing protein</fullName>
    </recommendedName>
</protein>
<feature type="compositionally biased region" description="Polar residues" evidence="8">
    <location>
        <begin position="91"/>
        <end position="100"/>
    </location>
</feature>
<dbReference type="GO" id="GO:0008270">
    <property type="term" value="F:zinc ion binding"/>
    <property type="evidence" value="ECO:0007669"/>
    <property type="project" value="UniProtKB-KW"/>
</dbReference>
<dbReference type="SUPFAM" id="SSF57667">
    <property type="entry name" value="beta-beta-alpha zinc fingers"/>
    <property type="match status" value="1"/>
</dbReference>
<dbReference type="PROSITE" id="PS00028">
    <property type="entry name" value="ZINC_FINGER_C2H2_1"/>
    <property type="match status" value="1"/>
</dbReference>
<reference evidence="10" key="2">
    <citation type="submission" date="2023-01" db="EMBL/GenBank/DDBJ databases">
        <authorList>
            <person name="Petersen C."/>
        </authorList>
    </citation>
    <scope>NUCLEOTIDE SEQUENCE</scope>
    <source>
        <strain evidence="10">IBT 17514</strain>
    </source>
</reference>
<feature type="compositionally biased region" description="Pro residues" evidence="8">
    <location>
        <begin position="405"/>
        <end position="414"/>
    </location>
</feature>
<feature type="region of interest" description="Disordered" evidence="8">
    <location>
        <begin position="279"/>
        <end position="334"/>
    </location>
</feature>
<accession>A0AAD6HER2</accession>
<dbReference type="InterPro" id="IPR036236">
    <property type="entry name" value="Znf_C2H2_sf"/>
</dbReference>
<keyword evidence="4 7" id="KW-0863">Zinc-finger</keyword>
<keyword evidence="11" id="KW-1185">Reference proteome</keyword>
<feature type="region of interest" description="Disordered" evidence="8">
    <location>
        <begin position="81"/>
        <end position="100"/>
    </location>
</feature>
<evidence type="ECO:0000256" key="4">
    <source>
        <dbReference type="ARBA" id="ARBA00022771"/>
    </source>
</evidence>
<dbReference type="EMBL" id="JAQJAN010000017">
    <property type="protein sequence ID" value="KAJ5709979.1"/>
    <property type="molecule type" value="Genomic_DNA"/>
</dbReference>
<dbReference type="GO" id="GO:0000785">
    <property type="term" value="C:chromatin"/>
    <property type="evidence" value="ECO:0007669"/>
    <property type="project" value="TreeGrafter"/>
</dbReference>
<dbReference type="PANTHER" id="PTHR40626:SF11">
    <property type="entry name" value="ZINC FINGER PROTEIN YPR022C"/>
    <property type="match status" value="1"/>
</dbReference>
<dbReference type="InterPro" id="IPR013087">
    <property type="entry name" value="Znf_C2H2_type"/>
</dbReference>
<dbReference type="Proteomes" id="UP001215712">
    <property type="component" value="Unassembled WGS sequence"/>
</dbReference>
<dbReference type="Gene3D" id="3.30.160.60">
    <property type="entry name" value="Classic Zinc Finger"/>
    <property type="match status" value="1"/>
</dbReference>
<dbReference type="PANTHER" id="PTHR40626">
    <property type="entry name" value="MIP31509P"/>
    <property type="match status" value="1"/>
</dbReference>
<organism evidence="10 11">
    <name type="scientific">Penicillium malachiteum</name>
    <dbReference type="NCBI Taxonomy" id="1324776"/>
    <lineage>
        <taxon>Eukaryota</taxon>
        <taxon>Fungi</taxon>
        <taxon>Dikarya</taxon>
        <taxon>Ascomycota</taxon>
        <taxon>Pezizomycotina</taxon>
        <taxon>Eurotiomycetes</taxon>
        <taxon>Eurotiomycetidae</taxon>
        <taxon>Eurotiales</taxon>
        <taxon>Aspergillaceae</taxon>
        <taxon>Penicillium</taxon>
    </lineage>
</organism>
<feature type="region of interest" description="Disordered" evidence="8">
    <location>
        <begin position="401"/>
        <end position="430"/>
    </location>
</feature>
<feature type="domain" description="C2H2-type" evidence="9">
    <location>
        <begin position="543"/>
        <end position="570"/>
    </location>
</feature>
<evidence type="ECO:0000256" key="6">
    <source>
        <dbReference type="ARBA" id="ARBA00023242"/>
    </source>
</evidence>
<dbReference type="FunFam" id="3.30.160.60:FF:000146">
    <property type="entry name" value="C2H2 type zinc finger protein"/>
    <property type="match status" value="1"/>
</dbReference>
<feature type="compositionally biased region" description="Polar residues" evidence="8">
    <location>
        <begin position="283"/>
        <end position="296"/>
    </location>
</feature>
<feature type="compositionally biased region" description="Gly residues" evidence="8">
    <location>
        <begin position="759"/>
        <end position="772"/>
    </location>
</feature>
<dbReference type="InterPro" id="IPR051059">
    <property type="entry name" value="VerF-like"/>
</dbReference>
<feature type="compositionally biased region" description="Low complexity" evidence="8">
    <location>
        <begin position="186"/>
        <end position="206"/>
    </location>
</feature>